<gene>
    <name evidence="2" type="ORF">AC578_5172</name>
</gene>
<evidence type="ECO:0000259" key="1">
    <source>
        <dbReference type="PROSITE" id="PS50097"/>
    </source>
</evidence>
<evidence type="ECO:0000313" key="2">
    <source>
        <dbReference type="EMBL" id="KXT03678.1"/>
    </source>
</evidence>
<dbReference type="InterPro" id="IPR011333">
    <property type="entry name" value="SKP1/BTB/POZ_sf"/>
</dbReference>
<keyword evidence="3" id="KW-1185">Reference proteome</keyword>
<protein>
    <recommendedName>
        <fullName evidence="1">BTB domain-containing protein</fullName>
    </recommendedName>
</protein>
<dbReference type="AlphaFoldDB" id="A0A139HMH4"/>
<dbReference type="Gene3D" id="3.30.710.10">
    <property type="entry name" value="Potassium Channel Kv1.1, Chain A"/>
    <property type="match status" value="1"/>
</dbReference>
<accession>A0A139HMH4</accession>
<dbReference type="OrthoDB" id="6359816at2759"/>
<reference evidence="2 3" key="1">
    <citation type="submission" date="2015-07" db="EMBL/GenBank/DDBJ databases">
        <title>Comparative genomics of the Sigatoka disease complex on banana suggests a link between parallel evolutionary changes in Pseudocercospora fijiensis and Pseudocercospora eumusae and increased virulence on the banana host.</title>
        <authorList>
            <person name="Chang T.-C."/>
            <person name="Salvucci A."/>
            <person name="Crous P.W."/>
            <person name="Stergiopoulos I."/>
        </authorList>
    </citation>
    <scope>NUCLEOTIDE SEQUENCE [LARGE SCALE GENOMIC DNA]</scope>
    <source>
        <strain evidence="2 3">CBS 114824</strain>
    </source>
</reference>
<dbReference type="SMART" id="SM00225">
    <property type="entry name" value="BTB"/>
    <property type="match status" value="1"/>
</dbReference>
<organism evidence="2 3">
    <name type="scientific">Pseudocercospora eumusae</name>
    <dbReference type="NCBI Taxonomy" id="321146"/>
    <lineage>
        <taxon>Eukaryota</taxon>
        <taxon>Fungi</taxon>
        <taxon>Dikarya</taxon>
        <taxon>Ascomycota</taxon>
        <taxon>Pezizomycotina</taxon>
        <taxon>Dothideomycetes</taxon>
        <taxon>Dothideomycetidae</taxon>
        <taxon>Mycosphaerellales</taxon>
        <taxon>Mycosphaerellaceae</taxon>
        <taxon>Pseudocercospora</taxon>
    </lineage>
</organism>
<dbReference type="EMBL" id="LFZN01000028">
    <property type="protein sequence ID" value="KXT03678.1"/>
    <property type="molecule type" value="Genomic_DNA"/>
</dbReference>
<dbReference type="InterPro" id="IPR000210">
    <property type="entry name" value="BTB/POZ_dom"/>
</dbReference>
<dbReference type="Pfam" id="PF00651">
    <property type="entry name" value="BTB"/>
    <property type="match status" value="1"/>
</dbReference>
<dbReference type="PANTHER" id="PTHR47843:SF5">
    <property type="entry name" value="BTB_POZ DOMAIN PROTEIN"/>
    <property type="match status" value="1"/>
</dbReference>
<proteinExistence type="predicted"/>
<dbReference type="SUPFAM" id="SSF54695">
    <property type="entry name" value="POZ domain"/>
    <property type="match status" value="1"/>
</dbReference>
<dbReference type="Proteomes" id="UP000070133">
    <property type="component" value="Unassembled WGS sequence"/>
</dbReference>
<feature type="domain" description="BTB" evidence="1">
    <location>
        <begin position="119"/>
        <end position="183"/>
    </location>
</feature>
<dbReference type="PANTHER" id="PTHR47843">
    <property type="entry name" value="BTB DOMAIN-CONTAINING PROTEIN-RELATED"/>
    <property type="match status" value="1"/>
</dbReference>
<evidence type="ECO:0000313" key="3">
    <source>
        <dbReference type="Proteomes" id="UP000070133"/>
    </source>
</evidence>
<dbReference type="CDD" id="cd18186">
    <property type="entry name" value="BTB_POZ_ZBTB_KLHL-like"/>
    <property type="match status" value="1"/>
</dbReference>
<sequence>MLTRHFLSSITSTSTTGMNDESGSLMLVVEHFHEPVSEGYFNQHADVIWRMFWAYRDANAASQLRKLFSLFSKSINRWRHHRVFKMAAETDDAHEVAMPAALKPLAGCIARVFHSHEYSDLVIKCEGHSLEWSTHKLVVCAYSDVLAATLHRGAQLEEKSQKNDIKLDDDPQAIEAMLYYMYNLDYGDFSNSPDHVAAIIMDVKVFTIADKYNIKALMDLAAEKFELRCSEQWRESVFADAIKQVYTVAPDHDDRLKRIVIDTVQEHAAQLYGHHNDAYLDFERMGREVAEFSADMCKKLASEDKEEMRTYKCPNQGELFRMSTPTPTTFGCPSGCHRAQTESWWSAHIQR</sequence>
<comment type="caution">
    <text evidence="2">The sequence shown here is derived from an EMBL/GenBank/DDBJ whole genome shotgun (WGS) entry which is preliminary data.</text>
</comment>
<name>A0A139HMH4_9PEZI</name>
<dbReference type="PROSITE" id="PS50097">
    <property type="entry name" value="BTB"/>
    <property type="match status" value="1"/>
</dbReference>